<name>A0A2U1K8A0_9BACI</name>
<comment type="caution">
    <text evidence="1">The sequence shown here is derived from an EMBL/GenBank/DDBJ whole genome shotgun (WGS) entry which is preliminary data.</text>
</comment>
<organism evidence="1 2">
    <name type="scientific">Pueribacillus theae</name>
    <dbReference type="NCBI Taxonomy" id="2171751"/>
    <lineage>
        <taxon>Bacteria</taxon>
        <taxon>Bacillati</taxon>
        <taxon>Bacillota</taxon>
        <taxon>Bacilli</taxon>
        <taxon>Bacillales</taxon>
        <taxon>Bacillaceae</taxon>
        <taxon>Pueribacillus</taxon>
    </lineage>
</organism>
<dbReference type="RefSeq" id="WP_116552993.1">
    <property type="nucleotide sequence ID" value="NZ_QCZG01000001.1"/>
</dbReference>
<evidence type="ECO:0000313" key="2">
    <source>
        <dbReference type="Proteomes" id="UP000245998"/>
    </source>
</evidence>
<reference evidence="1 2" key="1">
    <citation type="submission" date="2018-04" db="EMBL/GenBank/DDBJ databases">
        <title>Camelliibacillus theae gen. nov., sp. nov., isolated from Pu'er tea.</title>
        <authorList>
            <person name="Niu L."/>
        </authorList>
    </citation>
    <scope>NUCLEOTIDE SEQUENCE [LARGE SCALE GENOMIC DNA]</scope>
    <source>
        <strain evidence="1 2">T8</strain>
    </source>
</reference>
<gene>
    <name evidence="1" type="ORF">DCC39_00945</name>
</gene>
<dbReference type="EMBL" id="QCZG01000001">
    <property type="protein sequence ID" value="PWA13489.1"/>
    <property type="molecule type" value="Genomic_DNA"/>
</dbReference>
<evidence type="ECO:0000313" key="1">
    <source>
        <dbReference type="EMBL" id="PWA13489.1"/>
    </source>
</evidence>
<keyword evidence="2" id="KW-1185">Reference proteome</keyword>
<sequence length="62" mass="7504">MDNKNNESENMSSIFTNEEEIAEEFGVFQTMTERDFLIFHLLKKAQEEKEKKENHKDRDDHK</sequence>
<accession>A0A2U1K8A0</accession>
<protein>
    <submittedName>
        <fullName evidence="1">Uncharacterized protein</fullName>
    </submittedName>
</protein>
<proteinExistence type="predicted"/>
<dbReference type="Proteomes" id="UP000245998">
    <property type="component" value="Unassembled WGS sequence"/>
</dbReference>
<dbReference type="AlphaFoldDB" id="A0A2U1K8A0"/>